<dbReference type="Pfam" id="PF00356">
    <property type="entry name" value="LacI"/>
    <property type="match status" value="1"/>
</dbReference>
<dbReference type="PANTHER" id="PTHR30146">
    <property type="entry name" value="LACI-RELATED TRANSCRIPTIONAL REPRESSOR"/>
    <property type="match status" value="1"/>
</dbReference>
<dbReference type="GeneID" id="97495232"/>
<gene>
    <name evidence="5" type="ORF">SAMN05421833_106310</name>
</gene>
<keyword evidence="1" id="KW-0805">Transcription regulation</keyword>
<dbReference type="InterPro" id="IPR000843">
    <property type="entry name" value="HTH_LacI"/>
</dbReference>
<accession>A0A1N6YWF8</accession>
<dbReference type="PANTHER" id="PTHR30146:SF153">
    <property type="entry name" value="LACTOSE OPERON REPRESSOR"/>
    <property type="match status" value="1"/>
</dbReference>
<dbReference type="SUPFAM" id="SSF47413">
    <property type="entry name" value="lambda repressor-like DNA-binding domains"/>
    <property type="match status" value="1"/>
</dbReference>
<dbReference type="PROSITE" id="PS50932">
    <property type="entry name" value="HTH_LACI_2"/>
    <property type="match status" value="1"/>
</dbReference>
<evidence type="ECO:0000313" key="5">
    <source>
        <dbReference type="EMBL" id="SIR18947.1"/>
    </source>
</evidence>
<dbReference type="EMBL" id="FTNI01000006">
    <property type="protein sequence ID" value="SIR18947.1"/>
    <property type="molecule type" value="Genomic_DNA"/>
</dbReference>
<dbReference type="InterPro" id="IPR028082">
    <property type="entry name" value="Peripla_BP_I"/>
</dbReference>
<dbReference type="RefSeq" id="WP_076434539.1">
    <property type="nucleotide sequence ID" value="NZ_CP192071.1"/>
</dbReference>
<reference evidence="6" key="1">
    <citation type="submission" date="2017-01" db="EMBL/GenBank/DDBJ databases">
        <authorList>
            <person name="Varghese N."/>
            <person name="Submissions S."/>
        </authorList>
    </citation>
    <scope>NUCLEOTIDE SEQUENCE [LARGE SCALE GENOMIC DNA]</scope>
    <source>
        <strain evidence="6">ATCC 12950</strain>
    </source>
</reference>
<name>A0A1N6YWF8_9ACTN</name>
<dbReference type="STRING" id="58117.SAMN05421833_106310"/>
<keyword evidence="3" id="KW-0804">Transcription</keyword>
<dbReference type="OrthoDB" id="3227375at2"/>
<dbReference type="Proteomes" id="UP000186096">
    <property type="component" value="Unassembled WGS sequence"/>
</dbReference>
<evidence type="ECO:0000256" key="2">
    <source>
        <dbReference type="ARBA" id="ARBA00023125"/>
    </source>
</evidence>
<evidence type="ECO:0000259" key="4">
    <source>
        <dbReference type="PROSITE" id="PS50932"/>
    </source>
</evidence>
<proteinExistence type="predicted"/>
<dbReference type="AlphaFoldDB" id="A0A1N6YWF8"/>
<dbReference type="SMART" id="SM00354">
    <property type="entry name" value="HTH_LACI"/>
    <property type="match status" value="1"/>
</dbReference>
<dbReference type="Pfam" id="PF13377">
    <property type="entry name" value="Peripla_BP_3"/>
    <property type="match status" value="1"/>
</dbReference>
<sequence>MIEGGRSRRLRGPRRGDLSVAEIAELAGVSPPTVSKVLHGRTGVGESTRQRVEALLREHGFRRAVPTGSGYGLEVVCSNMLGSIAIEIMRGVEQVAAARQLAVGFTDVRSCDTAGLPWVEPLLLRQPVGVIAVVSGVTVAHRDLFEAAGVPLVALDPTGDVHPTPAVGSTGWSGALAATRHLLDLGHRRIGVITGPAGFLASRARLDGFRAALDTAGVPFDERLMRDGPFLFEHGRDLGAELLALPDPPTAIMCGNDLQAFGVYEAARIAGLRIPDDLSVVGFDDIEHCAWVAPPLTTVRQPFSEIGATAARMVLALADGERPSERLVELGTTLVVRDSTAPPRRNPRIRSPW</sequence>
<keyword evidence="6" id="KW-1185">Reference proteome</keyword>
<dbReference type="GO" id="GO:0000976">
    <property type="term" value="F:transcription cis-regulatory region binding"/>
    <property type="evidence" value="ECO:0007669"/>
    <property type="project" value="TreeGrafter"/>
</dbReference>
<dbReference type="GO" id="GO:0003700">
    <property type="term" value="F:DNA-binding transcription factor activity"/>
    <property type="evidence" value="ECO:0007669"/>
    <property type="project" value="TreeGrafter"/>
</dbReference>
<evidence type="ECO:0000256" key="3">
    <source>
        <dbReference type="ARBA" id="ARBA00023163"/>
    </source>
</evidence>
<dbReference type="CDD" id="cd01392">
    <property type="entry name" value="HTH_LacI"/>
    <property type="match status" value="1"/>
</dbReference>
<dbReference type="InterPro" id="IPR046335">
    <property type="entry name" value="LacI/GalR-like_sensor"/>
</dbReference>
<evidence type="ECO:0000313" key="6">
    <source>
        <dbReference type="Proteomes" id="UP000186096"/>
    </source>
</evidence>
<keyword evidence="2" id="KW-0238">DNA-binding</keyword>
<feature type="domain" description="HTH lacI-type" evidence="4">
    <location>
        <begin position="18"/>
        <end position="63"/>
    </location>
</feature>
<dbReference type="Gene3D" id="3.40.50.2300">
    <property type="match status" value="2"/>
</dbReference>
<dbReference type="InterPro" id="IPR010982">
    <property type="entry name" value="Lambda_DNA-bd_dom_sf"/>
</dbReference>
<protein>
    <submittedName>
        <fullName evidence="5">Transcriptional regulator, LacI family</fullName>
    </submittedName>
</protein>
<dbReference type="Gene3D" id="1.10.260.40">
    <property type="entry name" value="lambda repressor-like DNA-binding domains"/>
    <property type="match status" value="1"/>
</dbReference>
<organism evidence="5 6">
    <name type="scientific">Microbispora rosea</name>
    <dbReference type="NCBI Taxonomy" id="58117"/>
    <lineage>
        <taxon>Bacteria</taxon>
        <taxon>Bacillati</taxon>
        <taxon>Actinomycetota</taxon>
        <taxon>Actinomycetes</taxon>
        <taxon>Streptosporangiales</taxon>
        <taxon>Streptosporangiaceae</taxon>
        <taxon>Microbispora</taxon>
    </lineage>
</organism>
<evidence type="ECO:0000256" key="1">
    <source>
        <dbReference type="ARBA" id="ARBA00023015"/>
    </source>
</evidence>
<dbReference type="SUPFAM" id="SSF53822">
    <property type="entry name" value="Periplasmic binding protein-like I"/>
    <property type="match status" value="1"/>
</dbReference>
<dbReference type="PROSITE" id="PS00356">
    <property type="entry name" value="HTH_LACI_1"/>
    <property type="match status" value="1"/>
</dbReference>